<proteinExistence type="predicted"/>
<dbReference type="NCBIfam" id="NF047509">
    <property type="entry name" value="Rv3131_FMN_oxido"/>
    <property type="match status" value="1"/>
</dbReference>
<dbReference type="RefSeq" id="WP_054245553.1">
    <property type="nucleotide sequence ID" value="NZ_CP009111.1"/>
</dbReference>
<dbReference type="EMBL" id="CP009111">
    <property type="protein sequence ID" value="ANS28294.1"/>
    <property type="molecule type" value="Genomic_DNA"/>
</dbReference>
<evidence type="ECO:0000313" key="2">
    <source>
        <dbReference type="EMBL" id="MCZ4584289.1"/>
    </source>
</evidence>
<dbReference type="Proteomes" id="UP001231166">
    <property type="component" value="Chromosome"/>
</dbReference>
<dbReference type="Gene3D" id="3.40.109.10">
    <property type="entry name" value="NADH Oxidase"/>
    <property type="match status" value="1"/>
</dbReference>
<evidence type="ECO:0000313" key="4">
    <source>
        <dbReference type="Proteomes" id="UP000186108"/>
    </source>
</evidence>
<sequence>MQPTVPDDDLIRIAVGLACRAPSVHNTQPWRWRYDGGVLDLSADSHRRLASADPSERQLVVSCGAALHHLGTALTALGWLADIRRVPDQASPSHVAQIRFHHYTRSPQSHDLDLLSAIRRRYSDRGPFDPVDPNTLSPASLKDMVRGHGVHLTVLPHSARPVLAAATELTAASRRLDPTYQTELYWWAGHSLPEDGIPTEALATADNQARVDIGRRFPIGSDSGSILHPDQATVLVLSTDGDDRGAWVRTGEALSAVLLEATATGHATCPLTHMTELPQSRKMIGNLLPDSGVPQVLIRIGSTGTQVPPRQTPRRPIESVLTIVPRPGQRC</sequence>
<dbReference type="AlphaFoldDB" id="A0A1B1K6N4"/>
<dbReference type="Proteomes" id="UP001066327">
    <property type="component" value="Unassembled WGS sequence"/>
</dbReference>
<reference evidence="1 4" key="1">
    <citation type="submission" date="2014-07" db="EMBL/GenBank/DDBJ databases">
        <authorList>
            <person name="Zhang J.E."/>
            <person name="Yang H."/>
            <person name="Guo J."/>
            <person name="Deng Z."/>
            <person name="Luo H."/>
            <person name="Luo M."/>
            <person name="Zhao B."/>
        </authorList>
    </citation>
    <scope>NUCLEOTIDE SEQUENCE [LARGE SCALE GENOMIC DNA]</scope>
    <source>
        <strain evidence="1 4">1CP</strain>
    </source>
</reference>
<dbReference type="PANTHER" id="PTHR23026">
    <property type="entry name" value="NADPH NITROREDUCTASE"/>
    <property type="match status" value="1"/>
</dbReference>
<dbReference type="PANTHER" id="PTHR23026:SF123">
    <property type="entry name" value="NAD(P)H NITROREDUCTASE RV3131-RELATED"/>
    <property type="match status" value="1"/>
</dbReference>
<reference evidence="2" key="2">
    <citation type="submission" date="2022-12" db="EMBL/GenBank/DDBJ databases">
        <authorList>
            <person name="Krivoruchko A.V."/>
            <person name="Elkin A."/>
        </authorList>
    </citation>
    <scope>NUCLEOTIDE SEQUENCE</scope>
    <source>
        <strain evidence="2">IEGM 249</strain>
    </source>
</reference>
<dbReference type="EMBL" id="JAPWIS010000005">
    <property type="protein sequence ID" value="MCZ4584289.1"/>
    <property type="molecule type" value="Genomic_DNA"/>
</dbReference>
<accession>A0A1B1K6N4</accession>
<dbReference type="EMBL" id="CP130953">
    <property type="protein sequence ID" value="WLF50823.1"/>
    <property type="molecule type" value="Genomic_DNA"/>
</dbReference>
<protein>
    <recommendedName>
        <fullName evidence="6">NAD(P)H nitroreductase</fullName>
    </recommendedName>
</protein>
<name>A0A1B1K6N4_RHOOP</name>
<organism evidence="1 4">
    <name type="scientific">Rhodococcus opacus</name>
    <name type="common">Nocardia opaca</name>
    <dbReference type="NCBI Taxonomy" id="37919"/>
    <lineage>
        <taxon>Bacteria</taxon>
        <taxon>Bacillati</taxon>
        <taxon>Actinomycetota</taxon>
        <taxon>Actinomycetes</taxon>
        <taxon>Mycobacteriales</taxon>
        <taxon>Nocardiaceae</taxon>
        <taxon>Rhodococcus</taxon>
    </lineage>
</organism>
<dbReference type="PATRIC" id="fig|37919.13.peg.3748"/>
<dbReference type="Proteomes" id="UP000186108">
    <property type="component" value="Chromosome"/>
</dbReference>
<dbReference type="SUPFAM" id="SSF55469">
    <property type="entry name" value="FMN-dependent nitroreductase-like"/>
    <property type="match status" value="2"/>
</dbReference>
<dbReference type="InterPro" id="IPR000415">
    <property type="entry name" value="Nitroreductase-like"/>
</dbReference>
<dbReference type="InterPro" id="IPR050627">
    <property type="entry name" value="Nitroreductase/BluB"/>
</dbReference>
<keyword evidence="5" id="KW-1185">Reference proteome</keyword>
<evidence type="ECO:0000313" key="3">
    <source>
        <dbReference type="EMBL" id="WLF50823.1"/>
    </source>
</evidence>
<reference evidence="3" key="3">
    <citation type="submission" date="2023-07" db="EMBL/GenBank/DDBJ databases">
        <title>Genomic analysis of Rhodococcus opacus VOC-14 with glycol ethers degradation activity.</title>
        <authorList>
            <person name="Narkevich D.A."/>
            <person name="Hlushen A.M."/>
            <person name="Akhremchuk A.E."/>
            <person name="Sikolenko M.A."/>
            <person name="Valentovich L.N."/>
        </authorList>
    </citation>
    <scope>NUCLEOTIDE SEQUENCE</scope>
    <source>
        <strain evidence="3">VOC-14</strain>
    </source>
</reference>
<evidence type="ECO:0008006" key="6">
    <source>
        <dbReference type="Google" id="ProtNLM"/>
    </source>
</evidence>
<evidence type="ECO:0000313" key="5">
    <source>
        <dbReference type="Proteomes" id="UP001066327"/>
    </source>
</evidence>
<evidence type="ECO:0000313" key="1">
    <source>
        <dbReference type="EMBL" id="ANS28294.1"/>
    </source>
</evidence>
<dbReference type="GO" id="GO:0016491">
    <property type="term" value="F:oxidoreductase activity"/>
    <property type="evidence" value="ECO:0007669"/>
    <property type="project" value="InterPro"/>
</dbReference>
<gene>
    <name evidence="2" type="ORF">O4328_11440</name>
    <name evidence="3" type="ORF">Q5707_18390</name>
    <name evidence="1" type="ORF">R1CP_18050</name>
</gene>